<dbReference type="Pfam" id="PF01370">
    <property type="entry name" value="Epimerase"/>
    <property type="match status" value="1"/>
</dbReference>
<dbReference type="InterPro" id="IPR050425">
    <property type="entry name" value="NAD(P)_dehydrat-like"/>
</dbReference>
<dbReference type="InterPro" id="IPR001509">
    <property type="entry name" value="Epimerase_deHydtase"/>
</dbReference>
<dbReference type="GO" id="GO:0045552">
    <property type="term" value="F:dihydroflavanol 4-reductase activity"/>
    <property type="evidence" value="ECO:0007669"/>
    <property type="project" value="UniProtKB-EC"/>
</dbReference>
<keyword evidence="2" id="KW-0560">Oxidoreductase</keyword>
<dbReference type="GO" id="GO:0009718">
    <property type="term" value="P:anthocyanin-containing compound biosynthetic process"/>
    <property type="evidence" value="ECO:0007669"/>
    <property type="project" value="TreeGrafter"/>
</dbReference>
<proteinExistence type="inferred from homology"/>
<evidence type="ECO:0000256" key="1">
    <source>
        <dbReference type="ARBA" id="ARBA00022857"/>
    </source>
</evidence>
<protein>
    <recommendedName>
        <fullName evidence="7">Flavanone 4-reductase</fullName>
        <ecNumber evidence="6">1.1.1.219</ecNumber>
        <ecNumber evidence="5">1.1.1.234</ecNumber>
    </recommendedName>
</protein>
<reference evidence="11" key="1">
    <citation type="submission" date="2020-09" db="EMBL/GenBank/DDBJ databases">
        <title>Genome-Enabled Discovery of Anthraquinone Biosynthesis in Senna tora.</title>
        <authorList>
            <person name="Kang S.-H."/>
            <person name="Pandey R.P."/>
            <person name="Lee C.-M."/>
            <person name="Sim J.-S."/>
            <person name="Jeong J.-T."/>
            <person name="Choi B.-S."/>
            <person name="Jung M."/>
            <person name="Ginzburg D."/>
            <person name="Zhao K."/>
            <person name="Won S.Y."/>
            <person name="Oh T.-J."/>
            <person name="Yu Y."/>
            <person name="Kim N.-H."/>
            <person name="Lee O.R."/>
            <person name="Lee T.-H."/>
            <person name="Bashyal P."/>
            <person name="Kim T.-S."/>
            <person name="Lee W.-H."/>
            <person name="Kawkins C."/>
            <person name="Kim C.-K."/>
            <person name="Kim J.S."/>
            <person name="Ahn B.O."/>
            <person name="Rhee S.Y."/>
            <person name="Sohng J.K."/>
        </authorList>
    </citation>
    <scope>NUCLEOTIDE SEQUENCE</scope>
    <source>
        <tissue evidence="11">Leaf</tissue>
    </source>
</reference>
<name>A0A834TW39_9FABA</name>
<evidence type="ECO:0000256" key="4">
    <source>
        <dbReference type="ARBA" id="ARBA00023445"/>
    </source>
</evidence>
<evidence type="ECO:0000259" key="10">
    <source>
        <dbReference type="Pfam" id="PF01370"/>
    </source>
</evidence>
<dbReference type="EMBL" id="JAAIUW010000005">
    <property type="protein sequence ID" value="KAF7829648.1"/>
    <property type="molecule type" value="Genomic_DNA"/>
</dbReference>
<evidence type="ECO:0000313" key="12">
    <source>
        <dbReference type="Proteomes" id="UP000634136"/>
    </source>
</evidence>
<dbReference type="PANTHER" id="PTHR10366:SF564">
    <property type="entry name" value="STEROL-4-ALPHA-CARBOXYLATE 3-DEHYDROGENASE, DECARBOXYLATING"/>
    <property type="match status" value="1"/>
</dbReference>
<feature type="domain" description="NAD-dependent epimerase/dehydratase" evidence="10">
    <location>
        <begin position="6"/>
        <end position="257"/>
    </location>
</feature>
<dbReference type="OrthoDB" id="2735536at2759"/>
<dbReference type="EC" id="1.1.1.234" evidence="5"/>
<dbReference type="Gene3D" id="3.40.50.720">
    <property type="entry name" value="NAD(P)-binding Rossmann-like Domain"/>
    <property type="match status" value="1"/>
</dbReference>
<evidence type="ECO:0000256" key="3">
    <source>
        <dbReference type="ARBA" id="ARBA00023241"/>
    </source>
</evidence>
<dbReference type="PANTHER" id="PTHR10366">
    <property type="entry name" value="NAD DEPENDENT EPIMERASE/DEHYDRATASE"/>
    <property type="match status" value="1"/>
</dbReference>
<dbReference type="AlphaFoldDB" id="A0A834TW39"/>
<comment type="similarity">
    <text evidence="4">Belongs to the NAD(P)-dependent epimerase/dehydratase family. Dihydroflavonol-4-reductase subfamily.</text>
</comment>
<evidence type="ECO:0000256" key="7">
    <source>
        <dbReference type="ARBA" id="ARBA00042087"/>
    </source>
</evidence>
<evidence type="ECO:0000256" key="5">
    <source>
        <dbReference type="ARBA" id="ARBA00039055"/>
    </source>
</evidence>
<evidence type="ECO:0000313" key="11">
    <source>
        <dbReference type="EMBL" id="KAF7829648.1"/>
    </source>
</evidence>
<dbReference type="EC" id="1.1.1.219" evidence="6"/>
<evidence type="ECO:0000256" key="9">
    <source>
        <dbReference type="ARBA" id="ARBA00049132"/>
    </source>
</evidence>
<dbReference type="SUPFAM" id="SSF51735">
    <property type="entry name" value="NAD(P)-binding Rossmann-fold domains"/>
    <property type="match status" value="1"/>
</dbReference>
<comment type="caution">
    <text evidence="11">The sequence shown here is derived from an EMBL/GenBank/DDBJ whole genome shotgun (WGS) entry which is preliminary data.</text>
</comment>
<organism evidence="11 12">
    <name type="scientific">Senna tora</name>
    <dbReference type="NCBI Taxonomy" id="362788"/>
    <lineage>
        <taxon>Eukaryota</taxon>
        <taxon>Viridiplantae</taxon>
        <taxon>Streptophyta</taxon>
        <taxon>Embryophyta</taxon>
        <taxon>Tracheophyta</taxon>
        <taxon>Spermatophyta</taxon>
        <taxon>Magnoliopsida</taxon>
        <taxon>eudicotyledons</taxon>
        <taxon>Gunneridae</taxon>
        <taxon>Pentapetalae</taxon>
        <taxon>rosids</taxon>
        <taxon>fabids</taxon>
        <taxon>Fabales</taxon>
        <taxon>Fabaceae</taxon>
        <taxon>Caesalpinioideae</taxon>
        <taxon>Cassia clade</taxon>
        <taxon>Senna</taxon>
    </lineage>
</organism>
<keyword evidence="12" id="KW-1185">Reference proteome</keyword>
<comment type="catalytic activity">
    <reaction evidence="9">
        <text>a (2R,3S,4S)-leucoanthocyanidin + NADP(+) = a (2R,3R)-dihydroflavonol + NADPH + H(+)</text>
        <dbReference type="Rhea" id="RHEA:54444"/>
        <dbReference type="ChEBI" id="CHEBI:15378"/>
        <dbReference type="ChEBI" id="CHEBI:57783"/>
        <dbReference type="ChEBI" id="CHEBI:58349"/>
        <dbReference type="ChEBI" id="CHEBI:138176"/>
        <dbReference type="ChEBI" id="CHEBI:138188"/>
        <dbReference type="EC" id="1.1.1.219"/>
    </reaction>
</comment>
<dbReference type="GO" id="GO:0047890">
    <property type="term" value="F:flavanone 4-reductase activity"/>
    <property type="evidence" value="ECO:0007669"/>
    <property type="project" value="UniProtKB-EC"/>
</dbReference>
<keyword evidence="1" id="KW-0521">NADP</keyword>
<evidence type="ECO:0000256" key="8">
    <source>
        <dbReference type="ARBA" id="ARBA00048870"/>
    </source>
</evidence>
<dbReference type="FunFam" id="3.40.50.720:FF:000085">
    <property type="entry name" value="Dihydroflavonol reductase"/>
    <property type="match status" value="1"/>
</dbReference>
<comment type="catalytic activity">
    <reaction evidence="8">
        <text>(2S)-flavan-4-ol + NADP(+) = (2S)-flavanone + NADPH + H(+)</text>
        <dbReference type="Rhea" id="RHEA:11228"/>
        <dbReference type="ChEBI" id="CHEBI:15378"/>
        <dbReference type="ChEBI" id="CHEBI:15605"/>
        <dbReference type="ChEBI" id="CHEBI:15606"/>
        <dbReference type="ChEBI" id="CHEBI:57783"/>
        <dbReference type="ChEBI" id="CHEBI:58349"/>
        <dbReference type="EC" id="1.1.1.234"/>
    </reaction>
</comment>
<evidence type="ECO:0000256" key="2">
    <source>
        <dbReference type="ARBA" id="ARBA00023002"/>
    </source>
</evidence>
<evidence type="ECO:0000256" key="6">
    <source>
        <dbReference type="ARBA" id="ARBA00039057"/>
    </source>
</evidence>
<dbReference type="Proteomes" id="UP000634136">
    <property type="component" value="Unassembled WGS sequence"/>
</dbReference>
<dbReference type="CDD" id="cd08958">
    <property type="entry name" value="FR_SDR_e"/>
    <property type="match status" value="1"/>
</dbReference>
<sequence length="358" mass="39853">MASDTVCVTGASGFVGSWLVMRLLQRGYSVRATVRDPSQSPAFFFHFYLFEQAKKVKFLLELPGANTRLTLWKADLSVEGSFDDAINGCDGVFHVATPMDFESKDPENEVIMPAIRGMLDIMKACEKAKVRRLVFTSSAGTVDVEEHPKTLYDETCWTDTQFCRTVKMTGWMYFVSKTVAEQEAWKYAKEHNIDFISVIPPLVVGPFLIPTMPPSLITALSPITGNEAHYSIIKQSQLVSLDDLCLAHIFLYEKPEAEGRYICCSDVATIHDIAKMLNRKYPHYNVPTTFKGIADELETITLSSEKIKKLGFQFKYNLEDMYSGAIESCIEKGLVPKAAVVESGELVPKPAVSGAALI</sequence>
<dbReference type="InterPro" id="IPR036291">
    <property type="entry name" value="NAD(P)-bd_dom_sf"/>
</dbReference>
<gene>
    <name evidence="11" type="ORF">G2W53_011981</name>
</gene>
<accession>A0A834TW39</accession>
<keyword evidence="3" id="KW-0284">Flavonoid biosynthesis</keyword>